<evidence type="ECO:0000256" key="2">
    <source>
        <dbReference type="SAM" id="Phobius"/>
    </source>
</evidence>
<dbReference type="OrthoDB" id="1112703at2759"/>
<keyword evidence="2" id="KW-0472">Membrane</keyword>
<dbReference type="PANTHER" id="PTHR36245:SF5">
    <property type="entry name" value="GLYCINE-RICH PROTEIN DOT1-LIKE"/>
    <property type="match status" value="1"/>
</dbReference>
<protein>
    <recommendedName>
        <fullName evidence="6">Transmembrane protein</fullName>
    </recommendedName>
</protein>
<reference evidence="5" key="1">
    <citation type="journal article" date="2015" name="Nat. Plants">
        <title>Genome expansion of Arabis alpina linked with retrotransposition and reduced symmetric DNA methylation.</title>
        <authorList>
            <person name="Willing E.M."/>
            <person name="Rawat V."/>
            <person name="Mandakova T."/>
            <person name="Maumus F."/>
            <person name="James G.V."/>
            <person name="Nordstroem K.J."/>
            <person name="Becker C."/>
            <person name="Warthmann N."/>
            <person name="Chica C."/>
            <person name="Szarzynska B."/>
            <person name="Zytnicki M."/>
            <person name="Albani M.C."/>
            <person name="Kiefer C."/>
            <person name="Bergonzi S."/>
            <person name="Castaings L."/>
            <person name="Mateos J.L."/>
            <person name="Berns M.C."/>
            <person name="Bujdoso N."/>
            <person name="Piofczyk T."/>
            <person name="de Lorenzo L."/>
            <person name="Barrero-Sicilia C."/>
            <person name="Mateos I."/>
            <person name="Piednoel M."/>
            <person name="Hagmann J."/>
            <person name="Chen-Min-Tao R."/>
            <person name="Iglesias-Fernandez R."/>
            <person name="Schuster S.C."/>
            <person name="Alonso-Blanco C."/>
            <person name="Roudier F."/>
            <person name="Carbonero P."/>
            <person name="Paz-Ares J."/>
            <person name="Davis S.J."/>
            <person name="Pecinka A."/>
            <person name="Quesneville H."/>
            <person name="Colot V."/>
            <person name="Lysak M.A."/>
            <person name="Weigel D."/>
            <person name="Coupland G."/>
            <person name="Schneeberger K."/>
        </authorList>
    </citation>
    <scope>NUCLEOTIDE SEQUENCE [LARGE SCALE GENOMIC DNA]</scope>
    <source>
        <strain evidence="5">cv. Pajares</strain>
    </source>
</reference>
<dbReference type="OMA" id="IYPAGSH"/>
<dbReference type="AlphaFoldDB" id="A0A087HLM5"/>
<feature type="compositionally biased region" description="Gly residues" evidence="1">
    <location>
        <begin position="61"/>
        <end position="79"/>
    </location>
</feature>
<keyword evidence="3" id="KW-0732">Signal</keyword>
<feature type="signal peptide" evidence="3">
    <location>
        <begin position="1"/>
        <end position="22"/>
    </location>
</feature>
<dbReference type="EMBL" id="CM002869">
    <property type="protein sequence ID" value="KFK43027.1"/>
    <property type="molecule type" value="Genomic_DNA"/>
</dbReference>
<keyword evidence="5" id="KW-1185">Reference proteome</keyword>
<accession>A0A087HLM5</accession>
<evidence type="ECO:0000313" key="5">
    <source>
        <dbReference type="Proteomes" id="UP000029120"/>
    </source>
</evidence>
<sequence>MGLRRTFLVLYILFIFHHNFLSVRLRATNHVTLPLNVSKSDIVGFEVKSHKLAVVIKRRGGGGGGGGGRGGREGGGGGRSRSRGGRGVIYPAGSHSRHSNGNKNLQGARFVVGLLSLSVLVGLYLVKYSGQR</sequence>
<feature type="chain" id="PRO_5001823536" description="Transmembrane protein" evidence="3">
    <location>
        <begin position="23"/>
        <end position="132"/>
    </location>
</feature>
<evidence type="ECO:0000256" key="1">
    <source>
        <dbReference type="SAM" id="MobiDB-lite"/>
    </source>
</evidence>
<dbReference type="Proteomes" id="UP000029120">
    <property type="component" value="Chromosome 1"/>
</dbReference>
<keyword evidence="2" id="KW-0812">Transmembrane</keyword>
<evidence type="ECO:0000256" key="3">
    <source>
        <dbReference type="SAM" id="SignalP"/>
    </source>
</evidence>
<evidence type="ECO:0008006" key="6">
    <source>
        <dbReference type="Google" id="ProtNLM"/>
    </source>
</evidence>
<gene>
    <name evidence="4" type="ordered locus">AALP_Aa1g069400</name>
</gene>
<dbReference type="Gramene" id="KFK43027">
    <property type="protein sequence ID" value="KFK43027"/>
    <property type="gene ID" value="AALP_AA1G069400"/>
</dbReference>
<dbReference type="PANTHER" id="PTHR36245">
    <property type="entry name" value="GLYCINE-RICH PROTEIN DOT1-LIKE"/>
    <property type="match status" value="1"/>
</dbReference>
<proteinExistence type="predicted"/>
<keyword evidence="2" id="KW-1133">Transmembrane helix</keyword>
<feature type="transmembrane region" description="Helical" evidence="2">
    <location>
        <begin position="107"/>
        <end position="126"/>
    </location>
</feature>
<feature type="region of interest" description="Disordered" evidence="1">
    <location>
        <begin position="59"/>
        <end position="101"/>
    </location>
</feature>
<name>A0A087HLM5_ARAAL</name>
<organism evidence="4 5">
    <name type="scientific">Arabis alpina</name>
    <name type="common">Alpine rock-cress</name>
    <dbReference type="NCBI Taxonomy" id="50452"/>
    <lineage>
        <taxon>Eukaryota</taxon>
        <taxon>Viridiplantae</taxon>
        <taxon>Streptophyta</taxon>
        <taxon>Embryophyta</taxon>
        <taxon>Tracheophyta</taxon>
        <taxon>Spermatophyta</taxon>
        <taxon>Magnoliopsida</taxon>
        <taxon>eudicotyledons</taxon>
        <taxon>Gunneridae</taxon>
        <taxon>Pentapetalae</taxon>
        <taxon>rosids</taxon>
        <taxon>malvids</taxon>
        <taxon>Brassicales</taxon>
        <taxon>Brassicaceae</taxon>
        <taxon>Arabideae</taxon>
        <taxon>Arabis</taxon>
    </lineage>
</organism>
<evidence type="ECO:0000313" key="4">
    <source>
        <dbReference type="EMBL" id="KFK43027.1"/>
    </source>
</evidence>